<reference evidence="1" key="1">
    <citation type="journal article" date="2014" name="Front. Microbiol.">
        <title>High frequency of phylogenetically diverse reductive dehalogenase-homologous genes in deep subseafloor sedimentary metagenomes.</title>
        <authorList>
            <person name="Kawai M."/>
            <person name="Futagami T."/>
            <person name="Toyoda A."/>
            <person name="Takaki Y."/>
            <person name="Nishi S."/>
            <person name="Hori S."/>
            <person name="Arai W."/>
            <person name="Tsubouchi T."/>
            <person name="Morono Y."/>
            <person name="Uchiyama I."/>
            <person name="Ito T."/>
            <person name="Fujiyama A."/>
            <person name="Inagaki F."/>
            <person name="Takami H."/>
        </authorList>
    </citation>
    <scope>NUCLEOTIDE SEQUENCE</scope>
    <source>
        <strain evidence="1">Expedition CK06-06</strain>
    </source>
</reference>
<proteinExistence type="predicted"/>
<organism evidence="1">
    <name type="scientific">marine sediment metagenome</name>
    <dbReference type="NCBI Taxonomy" id="412755"/>
    <lineage>
        <taxon>unclassified sequences</taxon>
        <taxon>metagenomes</taxon>
        <taxon>ecological metagenomes</taxon>
    </lineage>
</organism>
<sequence length="82" mass="9468">MTSFINGWCPAQNIVFERAQRAATEFGDKVVFTEIDTFNRETFLEWGIADALFIDDKEIRTGPPPSYEDVKKKIAKRVKKLK</sequence>
<name>X1RA04_9ZZZZ</name>
<evidence type="ECO:0000313" key="1">
    <source>
        <dbReference type="EMBL" id="GAI77393.1"/>
    </source>
</evidence>
<dbReference type="AlphaFoldDB" id="X1RA04"/>
<accession>X1RA04</accession>
<gene>
    <name evidence="1" type="ORF">S12H4_13749</name>
</gene>
<comment type="caution">
    <text evidence="1">The sequence shown here is derived from an EMBL/GenBank/DDBJ whole genome shotgun (WGS) entry which is preliminary data.</text>
</comment>
<dbReference type="InterPro" id="IPR036249">
    <property type="entry name" value="Thioredoxin-like_sf"/>
</dbReference>
<dbReference type="EMBL" id="BARW01006545">
    <property type="protein sequence ID" value="GAI77393.1"/>
    <property type="molecule type" value="Genomic_DNA"/>
</dbReference>
<protein>
    <recommendedName>
        <fullName evidence="2">Thioredoxin-like fold domain-containing protein</fullName>
    </recommendedName>
</protein>
<dbReference type="SUPFAM" id="SSF52833">
    <property type="entry name" value="Thioredoxin-like"/>
    <property type="match status" value="1"/>
</dbReference>
<evidence type="ECO:0008006" key="2">
    <source>
        <dbReference type="Google" id="ProtNLM"/>
    </source>
</evidence>